<dbReference type="InterPro" id="IPR000866">
    <property type="entry name" value="AhpC/TSA"/>
</dbReference>
<dbReference type="CDD" id="cd02970">
    <property type="entry name" value="PRX_like2"/>
    <property type="match status" value="1"/>
</dbReference>
<comment type="similarity">
    <text evidence="9">Belongs to the peroxiredoxin family. BCP/PrxQ subfamily.</text>
</comment>
<gene>
    <name evidence="13" type="ORF">IR213_13140</name>
</gene>
<sequence length="224" mass="25050">MTDILEIPVYNDAKKKIRQNLAAMFAKETLDIFDTDARLLALEISSPLKIGVGDKTPLFELPNAIGNTIAIKDLLNQGPVVITFYRGNWCPYCNLVLNTYQKILPEIKALGANLIAISPQTPDSSLDMKAKHDLGFEILSDSKNNIAKQFTTIIKNSKEAINEAKKLGIYFYDYYDNNSRDIPVPAVFVIDKNGTIVFAKSENGDYRLRVEPQDILDALSYIAE</sequence>
<evidence type="ECO:0000256" key="10">
    <source>
        <dbReference type="ARBA" id="ARBA00042639"/>
    </source>
</evidence>
<comment type="catalytic activity">
    <reaction evidence="11">
        <text>a hydroperoxide + [thioredoxin]-dithiol = an alcohol + [thioredoxin]-disulfide + H2O</text>
        <dbReference type="Rhea" id="RHEA:62620"/>
        <dbReference type="Rhea" id="RHEA-COMP:10698"/>
        <dbReference type="Rhea" id="RHEA-COMP:10700"/>
        <dbReference type="ChEBI" id="CHEBI:15377"/>
        <dbReference type="ChEBI" id="CHEBI:29950"/>
        <dbReference type="ChEBI" id="CHEBI:30879"/>
        <dbReference type="ChEBI" id="CHEBI:35924"/>
        <dbReference type="ChEBI" id="CHEBI:50058"/>
        <dbReference type="EC" id="1.11.1.24"/>
    </reaction>
</comment>
<keyword evidence="7" id="KW-0676">Redox-active center</keyword>
<evidence type="ECO:0000256" key="4">
    <source>
        <dbReference type="ARBA" id="ARBA00022862"/>
    </source>
</evidence>
<dbReference type="EC" id="1.11.1.24" evidence="2"/>
<keyword evidence="5" id="KW-0560">Oxidoreductase</keyword>
<dbReference type="EMBL" id="JADHEC010000034">
    <property type="protein sequence ID" value="MBF2709527.1"/>
    <property type="molecule type" value="Genomic_DNA"/>
</dbReference>
<dbReference type="InterPro" id="IPR036249">
    <property type="entry name" value="Thioredoxin-like_sf"/>
</dbReference>
<evidence type="ECO:0000313" key="13">
    <source>
        <dbReference type="EMBL" id="MBF2709527.1"/>
    </source>
</evidence>
<protein>
    <recommendedName>
        <fullName evidence="2">thioredoxin-dependent peroxiredoxin</fullName>
        <ecNumber evidence="2">1.11.1.24</ecNumber>
    </recommendedName>
    <alternativeName>
        <fullName evidence="8">Thioredoxin peroxidase</fullName>
    </alternativeName>
    <alternativeName>
        <fullName evidence="10">Thioredoxin-dependent peroxiredoxin Bcp</fullName>
    </alternativeName>
</protein>
<evidence type="ECO:0000256" key="6">
    <source>
        <dbReference type="ARBA" id="ARBA00023157"/>
    </source>
</evidence>
<keyword evidence="4" id="KW-0049">Antioxidant</keyword>
<evidence type="ECO:0000256" key="9">
    <source>
        <dbReference type="ARBA" id="ARBA00038489"/>
    </source>
</evidence>
<comment type="caution">
    <text evidence="13">The sequence shown here is derived from an EMBL/GenBank/DDBJ whole genome shotgun (WGS) entry which is preliminary data.</text>
</comment>
<dbReference type="PANTHER" id="PTHR42801">
    <property type="entry name" value="THIOREDOXIN-DEPENDENT PEROXIDE REDUCTASE"/>
    <property type="match status" value="1"/>
</dbReference>
<dbReference type="SUPFAM" id="SSF52833">
    <property type="entry name" value="Thioredoxin-like"/>
    <property type="match status" value="1"/>
</dbReference>
<dbReference type="InterPro" id="IPR013766">
    <property type="entry name" value="Thioredoxin_domain"/>
</dbReference>
<dbReference type="Proteomes" id="UP000646211">
    <property type="component" value="Unassembled WGS sequence"/>
</dbReference>
<dbReference type="AlphaFoldDB" id="A0A930UEQ3"/>
<keyword evidence="6" id="KW-1015">Disulfide bond</keyword>
<evidence type="ECO:0000256" key="3">
    <source>
        <dbReference type="ARBA" id="ARBA00022559"/>
    </source>
</evidence>
<evidence type="ECO:0000256" key="7">
    <source>
        <dbReference type="ARBA" id="ARBA00023284"/>
    </source>
</evidence>
<name>A0A930UEQ3_9FLAO</name>
<evidence type="ECO:0000259" key="12">
    <source>
        <dbReference type="PROSITE" id="PS51352"/>
    </source>
</evidence>
<evidence type="ECO:0000256" key="2">
    <source>
        <dbReference type="ARBA" id="ARBA00013017"/>
    </source>
</evidence>
<dbReference type="PANTHER" id="PTHR42801:SF7">
    <property type="entry name" value="SLL1159 PROTEIN"/>
    <property type="match status" value="1"/>
</dbReference>
<evidence type="ECO:0000313" key="14">
    <source>
        <dbReference type="Proteomes" id="UP000646211"/>
    </source>
</evidence>
<dbReference type="Gene3D" id="3.40.30.10">
    <property type="entry name" value="Glutaredoxin"/>
    <property type="match status" value="1"/>
</dbReference>
<evidence type="ECO:0000256" key="8">
    <source>
        <dbReference type="ARBA" id="ARBA00032824"/>
    </source>
</evidence>
<dbReference type="GO" id="GO:0008379">
    <property type="term" value="F:thioredoxin peroxidase activity"/>
    <property type="evidence" value="ECO:0007669"/>
    <property type="project" value="TreeGrafter"/>
</dbReference>
<reference evidence="13" key="1">
    <citation type="submission" date="2020-11" db="EMBL/GenBank/DDBJ databases">
        <title>Genome of Flavobacterium soyangense.</title>
        <authorList>
            <person name="Liu Q."/>
            <person name="Xin Y.-H."/>
        </authorList>
    </citation>
    <scope>NUCLEOTIDE SEQUENCE</scope>
    <source>
        <strain evidence="13">CGMCC 1.13493</strain>
    </source>
</reference>
<accession>A0A930UEQ3</accession>
<dbReference type="GO" id="GO:0045454">
    <property type="term" value="P:cell redox homeostasis"/>
    <property type="evidence" value="ECO:0007669"/>
    <property type="project" value="TreeGrafter"/>
</dbReference>
<dbReference type="InterPro" id="IPR050924">
    <property type="entry name" value="Peroxiredoxin_BCP/PrxQ"/>
</dbReference>
<keyword evidence="3" id="KW-0575">Peroxidase</keyword>
<dbReference type="Pfam" id="PF00578">
    <property type="entry name" value="AhpC-TSA"/>
    <property type="match status" value="1"/>
</dbReference>
<comment type="function">
    <text evidence="1">Thiol-specific peroxidase that catalyzes the reduction of hydrogen peroxide and organic hydroperoxides to water and alcohols, respectively. Plays a role in cell protection against oxidative stress by detoxifying peroxides and as sensor of hydrogen peroxide-mediated signaling events.</text>
</comment>
<organism evidence="13 14">
    <name type="scientific">Flavobacterium soyangense</name>
    <dbReference type="NCBI Taxonomy" id="2023265"/>
    <lineage>
        <taxon>Bacteria</taxon>
        <taxon>Pseudomonadati</taxon>
        <taxon>Bacteroidota</taxon>
        <taxon>Flavobacteriia</taxon>
        <taxon>Flavobacteriales</taxon>
        <taxon>Flavobacteriaceae</taxon>
        <taxon>Flavobacterium</taxon>
    </lineage>
</organism>
<dbReference type="RefSeq" id="WP_194312766.1">
    <property type="nucleotide sequence ID" value="NZ_JADHEC010000034.1"/>
</dbReference>
<evidence type="ECO:0000256" key="11">
    <source>
        <dbReference type="ARBA" id="ARBA00049091"/>
    </source>
</evidence>
<proteinExistence type="inferred from homology"/>
<dbReference type="GO" id="GO:0005737">
    <property type="term" value="C:cytoplasm"/>
    <property type="evidence" value="ECO:0007669"/>
    <property type="project" value="TreeGrafter"/>
</dbReference>
<evidence type="ECO:0000256" key="5">
    <source>
        <dbReference type="ARBA" id="ARBA00023002"/>
    </source>
</evidence>
<keyword evidence="14" id="KW-1185">Reference proteome</keyword>
<dbReference type="PROSITE" id="PS51352">
    <property type="entry name" value="THIOREDOXIN_2"/>
    <property type="match status" value="1"/>
</dbReference>
<feature type="domain" description="Thioredoxin" evidence="12">
    <location>
        <begin position="50"/>
        <end position="224"/>
    </location>
</feature>
<dbReference type="GO" id="GO:0034599">
    <property type="term" value="P:cellular response to oxidative stress"/>
    <property type="evidence" value="ECO:0007669"/>
    <property type="project" value="TreeGrafter"/>
</dbReference>
<evidence type="ECO:0000256" key="1">
    <source>
        <dbReference type="ARBA" id="ARBA00003330"/>
    </source>
</evidence>